<keyword evidence="3" id="KW-0133">Cell shape</keyword>
<comment type="caution">
    <text evidence="4">The sequence shown here is derived from an EMBL/GenBank/DDBJ whole genome shotgun (WGS) entry which is preliminary data.</text>
</comment>
<comment type="subcellular location">
    <subcellularLocation>
        <location evidence="3">Cytoplasm</location>
    </subcellularLocation>
</comment>
<gene>
    <name evidence="3" type="primary">khpA</name>
    <name evidence="4" type="ORF">OD816_000956</name>
</gene>
<evidence type="ECO:0000256" key="2">
    <source>
        <dbReference type="ARBA" id="ARBA00022884"/>
    </source>
</evidence>
<dbReference type="EMBL" id="JAPHEG010000004">
    <property type="protein sequence ID" value="MDF2953711.1"/>
    <property type="molecule type" value="Genomic_DNA"/>
</dbReference>
<dbReference type="InterPro" id="IPR015946">
    <property type="entry name" value="KH_dom-like_a/b"/>
</dbReference>
<sequence length="79" mass="8684">MSKLKDLVEHIAKVLVDHPDAVQINEIEGEQTSVIELKVAKEDLGKIIGKEGRTAKAIRTILGAASSKLRKRVVLEIIE</sequence>
<evidence type="ECO:0000313" key="4">
    <source>
        <dbReference type="EMBL" id="MDF2953711.1"/>
    </source>
</evidence>
<dbReference type="GO" id="GO:0009252">
    <property type="term" value="P:peptidoglycan biosynthetic process"/>
    <property type="evidence" value="ECO:0007669"/>
    <property type="project" value="UniProtKB-UniRule"/>
</dbReference>
<dbReference type="Proteomes" id="UP001144110">
    <property type="component" value="Unassembled WGS sequence"/>
</dbReference>
<dbReference type="PANTHER" id="PTHR34654">
    <property type="entry name" value="UPF0109 PROTEIN SCO5592"/>
    <property type="match status" value="1"/>
</dbReference>
<dbReference type="GO" id="GO:0008360">
    <property type="term" value="P:regulation of cell shape"/>
    <property type="evidence" value="ECO:0007669"/>
    <property type="project" value="UniProtKB-KW"/>
</dbReference>
<comment type="similarity">
    <text evidence="3">Belongs to the KhpA RNA-binding protein family.</text>
</comment>
<dbReference type="Gene3D" id="3.30.300.20">
    <property type="match status" value="1"/>
</dbReference>
<dbReference type="NCBIfam" id="NF001748">
    <property type="entry name" value="PRK00468.1"/>
    <property type="match status" value="1"/>
</dbReference>
<proteinExistence type="inferred from homology"/>
<dbReference type="Pfam" id="PF13083">
    <property type="entry name" value="KH_KhpA-B"/>
    <property type="match status" value="1"/>
</dbReference>
<keyword evidence="1 3" id="KW-0963">Cytoplasm</keyword>
<evidence type="ECO:0000256" key="1">
    <source>
        <dbReference type="ARBA" id="ARBA00022490"/>
    </source>
</evidence>
<evidence type="ECO:0000313" key="5">
    <source>
        <dbReference type="Proteomes" id="UP001144110"/>
    </source>
</evidence>
<dbReference type="AlphaFoldDB" id="A0AAE3TEQ6"/>
<name>A0AAE3TEQ6_9BACT</name>
<organism evidence="4 5">
    <name type="scientific">Candidatus Thermodesulfobacterium syntrophicum</name>
    <dbReference type="NCBI Taxonomy" id="3060442"/>
    <lineage>
        <taxon>Bacteria</taxon>
        <taxon>Pseudomonadati</taxon>
        <taxon>Thermodesulfobacteriota</taxon>
        <taxon>Thermodesulfobacteria</taxon>
        <taxon>Thermodesulfobacteriales</taxon>
        <taxon>Thermodesulfobacteriaceae</taxon>
        <taxon>Thermodesulfobacterium</taxon>
    </lineage>
</organism>
<comment type="subunit">
    <text evidence="3">Forms a complex with KhpB.</text>
</comment>
<accession>A0AAE3TEQ6</accession>
<dbReference type="SUPFAM" id="SSF54814">
    <property type="entry name" value="Prokaryotic type KH domain (KH-domain type II)"/>
    <property type="match status" value="1"/>
</dbReference>
<dbReference type="GO" id="GO:0003723">
    <property type="term" value="F:RNA binding"/>
    <property type="evidence" value="ECO:0007669"/>
    <property type="project" value="UniProtKB-UniRule"/>
</dbReference>
<dbReference type="PANTHER" id="PTHR34654:SF1">
    <property type="entry name" value="RNA-BINDING PROTEIN KHPA"/>
    <property type="match status" value="1"/>
</dbReference>
<dbReference type="InterPro" id="IPR009019">
    <property type="entry name" value="KH_sf_prok-type"/>
</dbReference>
<reference evidence="4" key="1">
    <citation type="submission" date="2022-11" db="EMBL/GenBank/DDBJ databases">
        <title>Candidatus Alkanophaga archaea from heated hydrothermal vent sediment oxidize petroleum alkanes.</title>
        <authorList>
            <person name="Zehnle H."/>
            <person name="Laso-Perez R."/>
            <person name="Lipp J."/>
            <person name="Teske A."/>
            <person name="Wegener G."/>
        </authorList>
    </citation>
    <scope>NUCLEOTIDE SEQUENCE</scope>
    <source>
        <strain evidence="4">MCA70</strain>
    </source>
</reference>
<dbReference type="GO" id="GO:0005737">
    <property type="term" value="C:cytoplasm"/>
    <property type="evidence" value="ECO:0007669"/>
    <property type="project" value="UniProtKB-SubCell"/>
</dbReference>
<evidence type="ECO:0000256" key="3">
    <source>
        <dbReference type="HAMAP-Rule" id="MF_00088"/>
    </source>
</evidence>
<dbReference type="PROSITE" id="PS50084">
    <property type="entry name" value="KH_TYPE_1"/>
    <property type="match status" value="1"/>
</dbReference>
<keyword evidence="2 3" id="KW-0694">RNA-binding</keyword>
<dbReference type="InterPro" id="IPR020627">
    <property type="entry name" value="KhpA"/>
</dbReference>
<dbReference type="GO" id="GO:0071555">
    <property type="term" value="P:cell wall organization"/>
    <property type="evidence" value="ECO:0007669"/>
    <property type="project" value="UniProtKB-KW"/>
</dbReference>
<comment type="function">
    <text evidence="3">A probable RNA chaperone. Forms a complex with KhpB which binds to cellular RNA and controls its expression. Plays a role in peptidoglycan (PG) homeostasis and cell length regulation.</text>
</comment>
<keyword evidence="3" id="KW-0961">Cell wall biogenesis/degradation</keyword>
<dbReference type="CDD" id="cd22533">
    <property type="entry name" value="KH-II_YlqC-like"/>
    <property type="match status" value="1"/>
</dbReference>
<keyword evidence="3" id="KW-0143">Chaperone</keyword>
<protein>
    <recommendedName>
        <fullName evidence="3">RNA-binding protein KhpA</fullName>
    </recommendedName>
    <alternativeName>
        <fullName evidence="3">KH-domain protein A</fullName>
    </alternativeName>
</protein>
<dbReference type="HAMAP" id="MF_00088">
    <property type="entry name" value="KhpA"/>
    <property type="match status" value="1"/>
</dbReference>
<dbReference type="NCBIfam" id="NF002201">
    <property type="entry name" value="PRK01064.1"/>
    <property type="match status" value="1"/>
</dbReference>